<evidence type="ECO:0008006" key="3">
    <source>
        <dbReference type="Google" id="ProtNLM"/>
    </source>
</evidence>
<gene>
    <name evidence="1" type="ORF">S7711_09840</name>
</gene>
<reference evidence="1 2" key="1">
    <citation type="journal article" date="2014" name="BMC Genomics">
        <title>Comparative genome sequencing reveals chemotype-specific gene clusters in the toxigenic black mold Stachybotrys.</title>
        <authorList>
            <person name="Semeiks J."/>
            <person name="Borek D."/>
            <person name="Otwinowski Z."/>
            <person name="Grishin N.V."/>
        </authorList>
    </citation>
    <scope>NUCLEOTIDE SEQUENCE [LARGE SCALE GENOMIC DNA]</scope>
    <source>
        <strain evidence="2">CBS 109288 / IBT 7711</strain>
    </source>
</reference>
<dbReference type="AlphaFoldDB" id="A0A084B1E5"/>
<dbReference type="HOGENOM" id="CLU_1489929_0_0_1"/>
<protein>
    <recommendedName>
        <fullName evidence="3">Glycoside hydrolase family 43 protein</fullName>
    </recommendedName>
</protein>
<accession>A0A084B1E5</accession>
<dbReference type="OrthoDB" id="4062651at2759"/>
<sequence length="181" mass="19938">MPSTNVFGDYHNLYTSHSGAQVLGQDAEPDKFNFLSFLATAQAFQIQFLPLTWDHKSFSSGGTAKVHQALMDITTPAFQKADGRERNSAFVIAASWECSNNPSVAQSNGLYYWLGCIDFGSMYIYTSTSPSGPWRLGGRINMCYYDTGMLIDDNDIIYVAYGNSQISVARLSADGFSQVSM</sequence>
<dbReference type="SUPFAM" id="SSF75005">
    <property type="entry name" value="Arabinanase/levansucrase/invertase"/>
    <property type="match status" value="1"/>
</dbReference>
<organism evidence="1 2">
    <name type="scientific">Stachybotrys chartarum (strain CBS 109288 / IBT 7711)</name>
    <name type="common">Toxic black mold</name>
    <name type="synonym">Stilbospora chartarum</name>
    <dbReference type="NCBI Taxonomy" id="1280523"/>
    <lineage>
        <taxon>Eukaryota</taxon>
        <taxon>Fungi</taxon>
        <taxon>Dikarya</taxon>
        <taxon>Ascomycota</taxon>
        <taxon>Pezizomycotina</taxon>
        <taxon>Sordariomycetes</taxon>
        <taxon>Hypocreomycetidae</taxon>
        <taxon>Hypocreales</taxon>
        <taxon>Stachybotryaceae</taxon>
        <taxon>Stachybotrys</taxon>
    </lineage>
</organism>
<dbReference type="InterPro" id="IPR023296">
    <property type="entry name" value="Glyco_hydro_beta-prop_sf"/>
</dbReference>
<dbReference type="Proteomes" id="UP000028045">
    <property type="component" value="Unassembled WGS sequence"/>
</dbReference>
<dbReference type="EMBL" id="KL648309">
    <property type="protein sequence ID" value="KEY71374.1"/>
    <property type="molecule type" value="Genomic_DNA"/>
</dbReference>
<name>A0A084B1E5_STACB</name>
<evidence type="ECO:0000313" key="2">
    <source>
        <dbReference type="Proteomes" id="UP000028045"/>
    </source>
</evidence>
<dbReference type="Gene3D" id="2.115.10.20">
    <property type="entry name" value="Glycosyl hydrolase domain, family 43"/>
    <property type="match status" value="1"/>
</dbReference>
<proteinExistence type="predicted"/>
<keyword evidence="2" id="KW-1185">Reference proteome</keyword>
<evidence type="ECO:0000313" key="1">
    <source>
        <dbReference type="EMBL" id="KEY71374.1"/>
    </source>
</evidence>